<keyword evidence="5" id="KW-1185">Reference proteome</keyword>
<dbReference type="InterPro" id="IPR050380">
    <property type="entry name" value="Immune_Resp_Modulators"/>
</dbReference>
<dbReference type="PANTHER" id="PTHR23411">
    <property type="entry name" value="TAPASIN"/>
    <property type="match status" value="1"/>
</dbReference>
<dbReference type="SMART" id="SM00407">
    <property type="entry name" value="IGc1"/>
    <property type="match status" value="3"/>
</dbReference>
<protein>
    <recommendedName>
        <fullName evidence="3">Ig-like domain-containing protein</fullName>
    </recommendedName>
</protein>
<reference evidence="4" key="2">
    <citation type="submission" date="2025-08" db="UniProtKB">
        <authorList>
            <consortium name="Ensembl"/>
        </authorList>
    </citation>
    <scope>IDENTIFICATION</scope>
</reference>
<feature type="region of interest" description="Disordered" evidence="2">
    <location>
        <begin position="200"/>
        <end position="261"/>
    </location>
</feature>
<feature type="compositionally biased region" description="Basic and acidic residues" evidence="2">
    <location>
        <begin position="206"/>
        <end position="216"/>
    </location>
</feature>
<feature type="domain" description="Ig-like" evidence="3">
    <location>
        <begin position="378"/>
        <end position="460"/>
    </location>
</feature>
<reference evidence="4" key="3">
    <citation type="submission" date="2025-09" db="UniProtKB">
        <authorList>
            <consortium name="Ensembl"/>
        </authorList>
    </citation>
    <scope>IDENTIFICATION</scope>
</reference>
<dbReference type="PROSITE" id="PS50835">
    <property type="entry name" value="IG_LIKE"/>
    <property type="match status" value="3"/>
</dbReference>
<keyword evidence="1" id="KW-0393">Immunoglobulin domain</keyword>
<evidence type="ECO:0000259" key="3">
    <source>
        <dbReference type="PROSITE" id="PS50835"/>
    </source>
</evidence>
<dbReference type="Gene3D" id="2.60.40.10">
    <property type="entry name" value="Immunoglobulins"/>
    <property type="match status" value="3"/>
</dbReference>
<dbReference type="AlphaFoldDB" id="A0A452H2P1"/>
<evidence type="ECO:0000256" key="1">
    <source>
        <dbReference type="ARBA" id="ARBA00023319"/>
    </source>
</evidence>
<dbReference type="InterPro" id="IPR013783">
    <property type="entry name" value="Ig-like_fold"/>
</dbReference>
<dbReference type="InterPro" id="IPR007110">
    <property type="entry name" value="Ig-like_dom"/>
</dbReference>
<feature type="domain" description="Ig-like" evidence="3">
    <location>
        <begin position="116"/>
        <end position="211"/>
    </location>
</feature>
<proteinExistence type="predicted"/>
<dbReference type="InterPro" id="IPR003597">
    <property type="entry name" value="Ig_C1-set"/>
</dbReference>
<feature type="domain" description="Ig-like" evidence="3">
    <location>
        <begin position="264"/>
        <end position="360"/>
    </location>
</feature>
<name>A0A452H2P1_9SAUR</name>
<dbReference type="Ensembl" id="ENSGAGT00000010024.1">
    <property type="protein sequence ID" value="ENSGAGP00000008727.1"/>
    <property type="gene ID" value="ENSGAGG00000006827.1"/>
</dbReference>
<evidence type="ECO:0000313" key="5">
    <source>
        <dbReference type="Proteomes" id="UP000291020"/>
    </source>
</evidence>
<sequence length="460" mass="50513">MSPGGSWPKPPPSGRAEQLEREAKAGFKDCESWRVHYSPEIRTATPKIFVPERWIEEARGRGVWFESSVCTEGQGPEEKGPVLGYLIHPWITGVLFPLFDGFSCILFISLANPTPPSIFPLVPCCTKTDNAPPDTSLACLVMGYFPSPVEIKWNSGKVTQGVTTFPEVTVRNGRFTQSSLLIIPARPRQGNTYQCDVTHQGTATTESKKFPQECKTRGRGGRHSQAELFKAPRGPKPQSKTSSTQSPWSQPPEPPTCLRSSLDPTIYLTKPSYEDVIKNSGHVTCLVLGYDLAASRIAWKVDGQVSFAVKTEPPKKNSNGTTSLVSSHPVSLAQWGQGTQFTCKVTTPCSGELTQDITMSNTGEEPWHLKGKDKLQVSLTLICEASGFYPAEISISWLKNNSPELKSSYNNGPVSGSGTFSAYSILKVDKSRSFMAGRWFTEKILSFLTMDPPRSCLLHS</sequence>
<feature type="compositionally biased region" description="Low complexity" evidence="2">
    <location>
        <begin position="236"/>
        <end position="248"/>
    </location>
</feature>
<dbReference type="Pfam" id="PF07654">
    <property type="entry name" value="C1-set"/>
    <property type="match status" value="3"/>
</dbReference>
<evidence type="ECO:0000256" key="2">
    <source>
        <dbReference type="SAM" id="MobiDB-lite"/>
    </source>
</evidence>
<evidence type="ECO:0000313" key="4">
    <source>
        <dbReference type="Ensembl" id="ENSGAGP00000008727.1"/>
    </source>
</evidence>
<dbReference type="SUPFAM" id="SSF48726">
    <property type="entry name" value="Immunoglobulin"/>
    <property type="match status" value="3"/>
</dbReference>
<feature type="region of interest" description="Disordered" evidence="2">
    <location>
        <begin position="1"/>
        <end position="22"/>
    </location>
</feature>
<accession>A0A452H2P1</accession>
<reference evidence="5" key="1">
    <citation type="journal article" date="2017" name="PLoS ONE">
        <title>The Agassiz's desert tortoise genome provides a resource for the conservation of a threatened species.</title>
        <authorList>
            <person name="Tollis M."/>
            <person name="DeNardo D.F."/>
            <person name="Cornelius J.A."/>
            <person name="Dolby G.A."/>
            <person name="Edwards T."/>
            <person name="Henen B.T."/>
            <person name="Karl A.E."/>
            <person name="Murphy R.W."/>
            <person name="Kusumi K."/>
        </authorList>
    </citation>
    <scope>NUCLEOTIDE SEQUENCE [LARGE SCALE GENOMIC DNA]</scope>
</reference>
<dbReference type="Proteomes" id="UP000291020">
    <property type="component" value="Unassembled WGS sequence"/>
</dbReference>
<dbReference type="InterPro" id="IPR036179">
    <property type="entry name" value="Ig-like_dom_sf"/>
</dbReference>
<organism evidence="4 5">
    <name type="scientific">Gopherus agassizii</name>
    <name type="common">Agassiz's desert tortoise</name>
    <dbReference type="NCBI Taxonomy" id="38772"/>
    <lineage>
        <taxon>Eukaryota</taxon>
        <taxon>Metazoa</taxon>
        <taxon>Chordata</taxon>
        <taxon>Craniata</taxon>
        <taxon>Vertebrata</taxon>
        <taxon>Euteleostomi</taxon>
        <taxon>Archelosauria</taxon>
        <taxon>Testudinata</taxon>
        <taxon>Testudines</taxon>
        <taxon>Cryptodira</taxon>
        <taxon>Durocryptodira</taxon>
        <taxon>Testudinoidea</taxon>
        <taxon>Testudinidae</taxon>
        <taxon>Gopherus</taxon>
    </lineage>
</organism>